<dbReference type="InterPro" id="IPR021632">
    <property type="entry name" value="DUF3239"/>
</dbReference>
<dbReference type="EMBL" id="HE796683">
    <property type="protein sequence ID" value="CCG98912.1"/>
    <property type="molecule type" value="Genomic_DNA"/>
</dbReference>
<dbReference type="RefSeq" id="WP_015330012.1">
    <property type="nucleotide sequence ID" value="NC_020054.1"/>
</dbReference>
<dbReference type="eggNOG" id="ENOG5032V6C">
    <property type="taxonomic scope" value="Bacteria"/>
</dbReference>
<dbReference type="HOGENOM" id="CLU_1173495_0_0_10"/>
<dbReference type="Pfam" id="PF11580">
    <property type="entry name" value="DUF3239"/>
    <property type="match status" value="1"/>
</dbReference>
<dbReference type="InterPro" id="IPR023124">
    <property type="entry name" value="DUF3239_dom_sf"/>
</dbReference>
<sequence>MPANREVGEPGESINFSQATRAANLDVDRRLVNQYDQFQTKYVWLARIAYVVALGLLGASVWLWRSNHGLWATVVGLLGLAVGLLGYMLGQGAGSGPYENGLLVPGIVTSLEPLAIAVLANMHKAEDNNEPVLWGALKIDVNALPLHARRVGEQVPCAALFSGDKKGYWAQLEPRPLAWATANEQVIRDAITTIDQHEWQALSRLLPTLATLPSDVVQYYRADFTPTTL</sequence>
<dbReference type="OrthoDB" id="876918at2"/>
<evidence type="ECO:0000256" key="1">
    <source>
        <dbReference type="SAM" id="Phobius"/>
    </source>
</evidence>
<dbReference type="Proteomes" id="UP000011058">
    <property type="component" value="Chromosome"/>
</dbReference>
<keyword evidence="3" id="KW-1185">Reference proteome</keyword>
<organism evidence="2 3">
    <name type="scientific">Fibrella aestuarina BUZ 2</name>
    <dbReference type="NCBI Taxonomy" id="1166018"/>
    <lineage>
        <taxon>Bacteria</taxon>
        <taxon>Pseudomonadati</taxon>
        <taxon>Bacteroidota</taxon>
        <taxon>Cytophagia</taxon>
        <taxon>Cytophagales</taxon>
        <taxon>Spirosomataceae</taxon>
        <taxon>Fibrella</taxon>
    </lineage>
</organism>
<feature type="transmembrane region" description="Helical" evidence="1">
    <location>
        <begin position="70"/>
        <end position="90"/>
    </location>
</feature>
<accession>I0K459</accession>
<evidence type="ECO:0000313" key="3">
    <source>
        <dbReference type="Proteomes" id="UP000011058"/>
    </source>
</evidence>
<evidence type="ECO:0008006" key="4">
    <source>
        <dbReference type="Google" id="ProtNLM"/>
    </source>
</evidence>
<dbReference type="KEGG" id="fae:FAES_0901"/>
<dbReference type="STRING" id="1166018.FAES_0901"/>
<name>I0K459_9BACT</name>
<reference evidence="2 3" key="1">
    <citation type="journal article" date="2012" name="J. Bacteriol.">
        <title>Genome Sequence of Fibrella aestuarina BUZ 2T, a Filamentous Marine Bacterium.</title>
        <authorList>
            <person name="Filippini M."/>
            <person name="Qi W."/>
            <person name="Blom J."/>
            <person name="Goesmann A."/>
            <person name="Smits T.H."/>
            <person name="Bagheri H.C."/>
        </authorList>
    </citation>
    <scope>NUCLEOTIDE SEQUENCE [LARGE SCALE GENOMIC DNA]</scope>
    <source>
        <strain evidence="3">BUZ 2T</strain>
    </source>
</reference>
<feature type="transmembrane region" description="Helical" evidence="1">
    <location>
        <begin position="42"/>
        <end position="63"/>
    </location>
</feature>
<proteinExistence type="predicted"/>
<feature type="transmembrane region" description="Helical" evidence="1">
    <location>
        <begin position="102"/>
        <end position="120"/>
    </location>
</feature>
<keyword evidence="1" id="KW-1133">Transmembrane helix</keyword>
<keyword evidence="1" id="KW-0812">Transmembrane</keyword>
<dbReference type="AlphaFoldDB" id="I0K459"/>
<keyword evidence="1" id="KW-0472">Membrane</keyword>
<protein>
    <recommendedName>
        <fullName evidence="4">DUF3239 domain-containing protein</fullName>
    </recommendedName>
</protein>
<evidence type="ECO:0000313" key="2">
    <source>
        <dbReference type="EMBL" id="CCG98912.1"/>
    </source>
</evidence>
<gene>
    <name evidence="2" type="ORF">FAES_0901</name>
</gene>
<dbReference type="Gene3D" id="2.40.410.10">
    <property type="entry name" value="putative membrane protein from Corynebacterium diphtheriae superfamily"/>
    <property type="match status" value="1"/>
</dbReference>